<proteinExistence type="predicted"/>
<protein>
    <submittedName>
        <fullName evidence="2">Uncharacterized protein</fullName>
    </submittedName>
</protein>
<dbReference type="Proteomes" id="UP000324222">
    <property type="component" value="Unassembled WGS sequence"/>
</dbReference>
<sequence>MPHIPKRLAITSHDSFYSAAANCLSAISKKKRPQSNRNTHLSSQGVDGMQEEGVRECIGVE</sequence>
<evidence type="ECO:0000256" key="1">
    <source>
        <dbReference type="SAM" id="MobiDB-lite"/>
    </source>
</evidence>
<feature type="region of interest" description="Disordered" evidence="1">
    <location>
        <begin position="30"/>
        <end position="61"/>
    </location>
</feature>
<keyword evidence="3" id="KW-1185">Reference proteome</keyword>
<feature type="compositionally biased region" description="Polar residues" evidence="1">
    <location>
        <begin position="35"/>
        <end position="45"/>
    </location>
</feature>
<organism evidence="2 3">
    <name type="scientific">Portunus trituberculatus</name>
    <name type="common">Swimming crab</name>
    <name type="synonym">Neptunus trituberculatus</name>
    <dbReference type="NCBI Taxonomy" id="210409"/>
    <lineage>
        <taxon>Eukaryota</taxon>
        <taxon>Metazoa</taxon>
        <taxon>Ecdysozoa</taxon>
        <taxon>Arthropoda</taxon>
        <taxon>Crustacea</taxon>
        <taxon>Multicrustacea</taxon>
        <taxon>Malacostraca</taxon>
        <taxon>Eumalacostraca</taxon>
        <taxon>Eucarida</taxon>
        <taxon>Decapoda</taxon>
        <taxon>Pleocyemata</taxon>
        <taxon>Brachyura</taxon>
        <taxon>Eubrachyura</taxon>
        <taxon>Portunoidea</taxon>
        <taxon>Portunidae</taxon>
        <taxon>Portuninae</taxon>
        <taxon>Portunus</taxon>
    </lineage>
</organism>
<reference evidence="2 3" key="1">
    <citation type="submission" date="2019-05" db="EMBL/GenBank/DDBJ databases">
        <title>Another draft genome of Portunus trituberculatus and its Hox gene families provides insights of decapod evolution.</title>
        <authorList>
            <person name="Jeong J.-H."/>
            <person name="Song I."/>
            <person name="Kim S."/>
            <person name="Choi T."/>
            <person name="Kim D."/>
            <person name="Ryu S."/>
            <person name="Kim W."/>
        </authorList>
    </citation>
    <scope>NUCLEOTIDE SEQUENCE [LARGE SCALE GENOMIC DNA]</scope>
    <source>
        <tissue evidence="2">Muscle</tissue>
    </source>
</reference>
<gene>
    <name evidence="2" type="ORF">E2C01_014652</name>
</gene>
<evidence type="ECO:0000313" key="3">
    <source>
        <dbReference type="Proteomes" id="UP000324222"/>
    </source>
</evidence>
<accession>A0A5B7DJE9</accession>
<dbReference type="EMBL" id="VSRR010001001">
    <property type="protein sequence ID" value="MPC21661.1"/>
    <property type="molecule type" value="Genomic_DNA"/>
</dbReference>
<comment type="caution">
    <text evidence="2">The sequence shown here is derived from an EMBL/GenBank/DDBJ whole genome shotgun (WGS) entry which is preliminary data.</text>
</comment>
<name>A0A5B7DJE9_PORTR</name>
<dbReference type="AlphaFoldDB" id="A0A5B7DJE9"/>
<evidence type="ECO:0000313" key="2">
    <source>
        <dbReference type="EMBL" id="MPC21661.1"/>
    </source>
</evidence>